<dbReference type="PROSITE" id="PS51388">
    <property type="entry name" value="GED"/>
    <property type="match status" value="1"/>
</dbReference>
<dbReference type="PANTHER" id="PTHR11566">
    <property type="entry name" value="DYNAMIN"/>
    <property type="match status" value="1"/>
</dbReference>
<evidence type="ECO:0000313" key="6">
    <source>
        <dbReference type="EMBL" id="WPH03153.1"/>
    </source>
</evidence>
<dbReference type="InterPro" id="IPR027417">
    <property type="entry name" value="P-loop_NTPase"/>
</dbReference>
<evidence type="ECO:0000256" key="2">
    <source>
        <dbReference type="ARBA" id="ARBA00023134"/>
    </source>
</evidence>
<dbReference type="Gene3D" id="1.20.120.1240">
    <property type="entry name" value="Dynamin, middle domain"/>
    <property type="match status" value="1"/>
</dbReference>
<dbReference type="InterPro" id="IPR030381">
    <property type="entry name" value="G_DYNAMIN_dom"/>
</dbReference>
<dbReference type="PANTHER" id="PTHR11566:SF21">
    <property type="entry name" value="DYNAMIN RELATED PROTEIN 1, ISOFORM A"/>
    <property type="match status" value="1"/>
</dbReference>
<dbReference type="CDD" id="cd08771">
    <property type="entry name" value="DLP_1"/>
    <property type="match status" value="1"/>
</dbReference>
<proteinExistence type="predicted"/>
<sequence length="769" mass="86144">MSLVELQSKDHRDLLDTIDRVRSKGVGKYVDLPQIIVCGDQSAGKSSVLEAISGMSFPTKDNLCTRFPTELILRRDTISRTKISIIPGPERSEEESERLKAVQFELSMDQPDISTAVEKAKTAMGISESKVFSTDVLRVELCGPDQPHLTLVDLPGLFRAGNKDQSLNDAATVAGMVQAYMRRPRSIILTVVSAKSDYALQEVTELARELDPGGIRTLGLITKPDTLDIGSDSEAAYIKLAQNKDVVFRLGWHVLKNRTYETRHISSAERDLDEARFFSQGNWTSVNPQHLGAKNLTSRLSSLLRDLILSQLPGLLKSVDDGIAACQLTLHRLGSSRTTLQEQQRYLLRVSRDFSSLMQSAVNAPYHYPFFGSAKTEEGYQKRIRAVVQNILVEFSHEMRLHGHARRIVDEPSEEQDRDPGIISRSDFLLEIRDLMRRTRGCELPATFNPLIVGELFAEQCKPWLSITEQMKDDVLDAVFLATKMMLEHVAVPETSDSVFEIIARSIENLKHATEQKIAEILQPHLDGHPITYNHYLVDNVQKAQEERHNRQLERSLQNYLGSSCLNGSNSNVSHSGLLLALQTDSKVDMETFACETALDYLQAYSKVAEKKFVDDVSVLAIEQQLIRKLPLLFTSEMVFNLSEREIHKIAAESDWTAVEREKCTVQLAVLQDAHSDLRRLDKHKSIAYGTVSHDLQSSTSTARPVVANSEVTPSQSESSEVVAPNLEEYPAVDSTSVPPSPITDDLTFFNCTAKAKKDRKKKKLETWA</sequence>
<dbReference type="InterPro" id="IPR045063">
    <property type="entry name" value="Dynamin_N"/>
</dbReference>
<dbReference type="InterPro" id="IPR001401">
    <property type="entry name" value="Dynamin_GTPase"/>
</dbReference>
<dbReference type="SUPFAM" id="SSF52540">
    <property type="entry name" value="P-loop containing nucleoside triphosphate hydrolases"/>
    <property type="match status" value="1"/>
</dbReference>
<accession>A0AAQ3M982</accession>
<evidence type="ECO:0000256" key="1">
    <source>
        <dbReference type="ARBA" id="ARBA00022741"/>
    </source>
</evidence>
<feature type="compositionally biased region" description="Polar residues" evidence="3">
    <location>
        <begin position="710"/>
        <end position="720"/>
    </location>
</feature>
<keyword evidence="7" id="KW-1185">Reference proteome</keyword>
<name>A0AAQ3M982_9PEZI</name>
<keyword evidence="1" id="KW-0547">Nucleotide-binding</keyword>
<dbReference type="GO" id="GO:0006897">
    <property type="term" value="P:endocytosis"/>
    <property type="evidence" value="ECO:0007669"/>
    <property type="project" value="TreeGrafter"/>
</dbReference>
<dbReference type="Proteomes" id="UP001303373">
    <property type="component" value="Chromosome 10"/>
</dbReference>
<dbReference type="InterPro" id="IPR000375">
    <property type="entry name" value="Dynamin_stalk"/>
</dbReference>
<dbReference type="Pfam" id="PF01031">
    <property type="entry name" value="Dynamin_M"/>
    <property type="match status" value="1"/>
</dbReference>
<dbReference type="FunFam" id="3.40.50.300:FF:001425">
    <property type="entry name" value="Dynamin GTPase, putative"/>
    <property type="match status" value="1"/>
</dbReference>
<dbReference type="EMBL" id="CP138589">
    <property type="protein sequence ID" value="WPH03153.1"/>
    <property type="molecule type" value="Genomic_DNA"/>
</dbReference>
<dbReference type="GO" id="GO:0016020">
    <property type="term" value="C:membrane"/>
    <property type="evidence" value="ECO:0007669"/>
    <property type="project" value="TreeGrafter"/>
</dbReference>
<dbReference type="GO" id="GO:0003924">
    <property type="term" value="F:GTPase activity"/>
    <property type="evidence" value="ECO:0007669"/>
    <property type="project" value="InterPro"/>
</dbReference>
<dbReference type="GO" id="GO:0005874">
    <property type="term" value="C:microtubule"/>
    <property type="evidence" value="ECO:0007669"/>
    <property type="project" value="TreeGrafter"/>
</dbReference>
<dbReference type="PRINTS" id="PR00195">
    <property type="entry name" value="DYNAMIN"/>
</dbReference>
<evidence type="ECO:0000259" key="5">
    <source>
        <dbReference type="PROSITE" id="PS51718"/>
    </source>
</evidence>
<dbReference type="PROSITE" id="PS51718">
    <property type="entry name" value="G_DYNAMIN_2"/>
    <property type="match status" value="1"/>
</dbReference>
<reference evidence="6 7" key="1">
    <citation type="submission" date="2023-11" db="EMBL/GenBank/DDBJ databases">
        <title>An acidophilic fungus is an integral part of prey digestion in a carnivorous sundew plant.</title>
        <authorList>
            <person name="Tsai I.J."/>
        </authorList>
    </citation>
    <scope>NUCLEOTIDE SEQUENCE [LARGE SCALE GENOMIC DNA]</scope>
    <source>
        <strain evidence="6">169a</strain>
    </source>
</reference>
<dbReference type="GO" id="GO:0016559">
    <property type="term" value="P:peroxisome fission"/>
    <property type="evidence" value="ECO:0007669"/>
    <property type="project" value="TreeGrafter"/>
</dbReference>
<keyword evidence="2" id="KW-0342">GTP-binding</keyword>
<dbReference type="GO" id="GO:0005739">
    <property type="term" value="C:mitochondrion"/>
    <property type="evidence" value="ECO:0007669"/>
    <property type="project" value="TreeGrafter"/>
</dbReference>
<dbReference type="GO" id="GO:0000266">
    <property type="term" value="P:mitochondrial fission"/>
    <property type="evidence" value="ECO:0007669"/>
    <property type="project" value="TreeGrafter"/>
</dbReference>
<dbReference type="Pfam" id="PF00350">
    <property type="entry name" value="Dynamin_N"/>
    <property type="match status" value="1"/>
</dbReference>
<feature type="domain" description="GED" evidence="4">
    <location>
        <begin position="595"/>
        <end position="686"/>
    </location>
</feature>
<evidence type="ECO:0000313" key="7">
    <source>
        <dbReference type="Proteomes" id="UP001303373"/>
    </source>
</evidence>
<dbReference type="GO" id="GO:0048312">
    <property type="term" value="P:intracellular distribution of mitochondria"/>
    <property type="evidence" value="ECO:0007669"/>
    <property type="project" value="TreeGrafter"/>
</dbReference>
<gene>
    <name evidence="6" type="ORF">R9X50_00602900</name>
</gene>
<dbReference type="GO" id="GO:0008017">
    <property type="term" value="F:microtubule binding"/>
    <property type="evidence" value="ECO:0007669"/>
    <property type="project" value="TreeGrafter"/>
</dbReference>
<dbReference type="AlphaFoldDB" id="A0AAQ3M982"/>
<dbReference type="InterPro" id="IPR020850">
    <property type="entry name" value="GED_dom"/>
</dbReference>
<dbReference type="Gene3D" id="3.40.50.300">
    <property type="entry name" value="P-loop containing nucleotide triphosphate hydrolases"/>
    <property type="match status" value="1"/>
</dbReference>
<dbReference type="SMART" id="SM00053">
    <property type="entry name" value="DYNc"/>
    <property type="match status" value="1"/>
</dbReference>
<feature type="region of interest" description="Disordered" evidence="3">
    <location>
        <begin position="700"/>
        <end position="722"/>
    </location>
</feature>
<evidence type="ECO:0000256" key="3">
    <source>
        <dbReference type="SAM" id="MobiDB-lite"/>
    </source>
</evidence>
<evidence type="ECO:0008006" key="8">
    <source>
        <dbReference type="Google" id="ProtNLM"/>
    </source>
</evidence>
<dbReference type="GO" id="GO:0005525">
    <property type="term" value="F:GTP binding"/>
    <property type="evidence" value="ECO:0007669"/>
    <property type="project" value="InterPro"/>
</dbReference>
<feature type="domain" description="Dynamin-type G" evidence="5">
    <location>
        <begin position="29"/>
        <end position="313"/>
    </location>
</feature>
<organism evidence="6 7">
    <name type="scientific">Acrodontium crateriforme</name>
    <dbReference type="NCBI Taxonomy" id="150365"/>
    <lineage>
        <taxon>Eukaryota</taxon>
        <taxon>Fungi</taxon>
        <taxon>Dikarya</taxon>
        <taxon>Ascomycota</taxon>
        <taxon>Pezizomycotina</taxon>
        <taxon>Dothideomycetes</taxon>
        <taxon>Dothideomycetidae</taxon>
        <taxon>Mycosphaerellales</taxon>
        <taxon>Teratosphaeriaceae</taxon>
        <taxon>Acrodontium</taxon>
    </lineage>
</organism>
<dbReference type="InterPro" id="IPR022812">
    <property type="entry name" value="Dynamin"/>
</dbReference>
<evidence type="ECO:0000259" key="4">
    <source>
        <dbReference type="PROSITE" id="PS51388"/>
    </source>
</evidence>
<protein>
    <recommendedName>
        <fullName evidence="8">Interferon-induced GTP-binding protein Mx</fullName>
    </recommendedName>
</protein>